<protein>
    <recommendedName>
        <fullName evidence="10">Ig-like domain-containing protein</fullName>
    </recommendedName>
</protein>
<evidence type="ECO:0000256" key="1">
    <source>
        <dbReference type="ARBA" id="ARBA00004167"/>
    </source>
</evidence>
<evidence type="ECO:0000313" key="11">
    <source>
        <dbReference type="EMBL" id="KAF4104373.1"/>
    </source>
</evidence>
<dbReference type="AlphaFoldDB" id="A0A7J6CCL5"/>
<keyword evidence="3" id="KW-0430">Lectin</keyword>
<dbReference type="InterPro" id="IPR007110">
    <property type="entry name" value="Ig-like_dom"/>
</dbReference>
<dbReference type="InterPro" id="IPR036179">
    <property type="entry name" value="Ig-like_dom_sf"/>
</dbReference>
<evidence type="ECO:0000256" key="5">
    <source>
        <dbReference type="ARBA" id="ARBA00022989"/>
    </source>
</evidence>
<proteinExistence type="inferred from homology"/>
<keyword evidence="6 9" id="KW-0472">Membrane</keyword>
<gene>
    <name evidence="11" type="ORF">G5714_015360</name>
</gene>
<dbReference type="PANTHER" id="PTHR12035:SF128">
    <property type="entry name" value="BRANCHED CHAIN KETO ACID DEHYDROGENASE E1 SUBUNIT BETA,-LIKE-RELATED"/>
    <property type="match status" value="1"/>
</dbReference>
<dbReference type="GO" id="GO:0005886">
    <property type="term" value="C:plasma membrane"/>
    <property type="evidence" value="ECO:0007669"/>
    <property type="project" value="TreeGrafter"/>
</dbReference>
<evidence type="ECO:0000256" key="7">
    <source>
        <dbReference type="ARBA" id="ARBA00038361"/>
    </source>
</evidence>
<dbReference type="InterPro" id="IPR013783">
    <property type="entry name" value="Ig-like_fold"/>
</dbReference>
<dbReference type="Pfam" id="PF07686">
    <property type="entry name" value="V-set"/>
    <property type="match status" value="1"/>
</dbReference>
<feature type="transmembrane region" description="Helical" evidence="9">
    <location>
        <begin position="309"/>
        <end position="331"/>
    </location>
</feature>
<name>A0A7J6CCL5_9TELE</name>
<evidence type="ECO:0000256" key="8">
    <source>
        <dbReference type="SAM" id="MobiDB-lite"/>
    </source>
</evidence>
<dbReference type="PANTHER" id="PTHR12035">
    <property type="entry name" value="SIALIC ACID BINDING IMMUNOGLOBULIN-LIKE LECTIN"/>
    <property type="match status" value="1"/>
</dbReference>
<keyword evidence="12" id="KW-1185">Reference proteome</keyword>
<keyword evidence="2 9" id="KW-0812">Transmembrane</keyword>
<evidence type="ECO:0000259" key="10">
    <source>
        <dbReference type="PROSITE" id="PS50835"/>
    </source>
</evidence>
<feature type="region of interest" description="Disordered" evidence="8">
    <location>
        <begin position="414"/>
        <end position="473"/>
    </location>
</feature>
<dbReference type="SUPFAM" id="SSF48726">
    <property type="entry name" value="Immunoglobulin"/>
    <property type="match status" value="2"/>
</dbReference>
<organism evidence="11 12">
    <name type="scientific">Onychostoma macrolepis</name>
    <dbReference type="NCBI Taxonomy" id="369639"/>
    <lineage>
        <taxon>Eukaryota</taxon>
        <taxon>Metazoa</taxon>
        <taxon>Chordata</taxon>
        <taxon>Craniata</taxon>
        <taxon>Vertebrata</taxon>
        <taxon>Euteleostomi</taxon>
        <taxon>Actinopterygii</taxon>
        <taxon>Neopterygii</taxon>
        <taxon>Teleostei</taxon>
        <taxon>Ostariophysi</taxon>
        <taxon>Cypriniformes</taxon>
        <taxon>Cyprinidae</taxon>
        <taxon>Acrossocheilinae</taxon>
        <taxon>Onychostoma</taxon>
    </lineage>
</organism>
<dbReference type="InterPro" id="IPR051036">
    <property type="entry name" value="SIGLEC"/>
</dbReference>
<sequence length="473" mass="52905">MHFVHCYLYASSSNTSENIVKGLKNLWNTFKMQIILCCTILFSLILNMLCTGQENEDWNITFDPPEVTAVSGVCALISCTFTYPNTAEPINYVKWFACKNGQCKDEIFKAKASTNTENKLGENESKKGQIEMLEPDLTKNNCSIIMKDIKAEDQMEYSFRVEGSHSQRNTYKPTLKIIIQDVKTLEILGNGKVQEGDTLSLSCTVESHPPSSDPVWSFSGTTDTFMNQTSAESLTITNVTQEHAGVYICMRTYRNKTLNTYFTISVIRDTNESKVNESVGSGSENMPQNDTRNITGVKEFFKNLDISKILTFVAGMACSAFIFSVVLCCWVSCLRGKKHKVPTANPDTEVNLEMVQTDVAQTGSNEETPLHVQLNGGNPHMAGLTDRAEEEGAVGMDAKEVDYASIDYSLLKDRMPEEGEKEPTDTDYAEIKRDKRGDGKEREVLQDGDDQIETQDQMEGEEEIYSNSLELKS</sequence>
<dbReference type="GO" id="GO:0033691">
    <property type="term" value="F:sialic acid binding"/>
    <property type="evidence" value="ECO:0007669"/>
    <property type="project" value="TreeGrafter"/>
</dbReference>
<evidence type="ECO:0000256" key="2">
    <source>
        <dbReference type="ARBA" id="ARBA00022692"/>
    </source>
</evidence>
<evidence type="ECO:0000256" key="6">
    <source>
        <dbReference type="ARBA" id="ARBA00023136"/>
    </source>
</evidence>
<feature type="domain" description="Ig-like" evidence="10">
    <location>
        <begin position="173"/>
        <end position="265"/>
    </location>
</feature>
<comment type="caution">
    <text evidence="11">The sequence shown here is derived from an EMBL/GenBank/DDBJ whole genome shotgun (WGS) entry which is preliminary data.</text>
</comment>
<dbReference type="Proteomes" id="UP000579812">
    <property type="component" value="Unassembled WGS sequence"/>
</dbReference>
<accession>A0A7J6CCL5</accession>
<dbReference type="EMBL" id="JAAMOB010000015">
    <property type="protein sequence ID" value="KAF4104373.1"/>
    <property type="molecule type" value="Genomic_DNA"/>
</dbReference>
<evidence type="ECO:0000256" key="3">
    <source>
        <dbReference type="ARBA" id="ARBA00022734"/>
    </source>
</evidence>
<dbReference type="InterPro" id="IPR013106">
    <property type="entry name" value="Ig_V-set"/>
</dbReference>
<evidence type="ECO:0000313" key="12">
    <source>
        <dbReference type="Proteomes" id="UP000579812"/>
    </source>
</evidence>
<dbReference type="Gene3D" id="2.60.40.10">
    <property type="entry name" value="Immunoglobulins"/>
    <property type="match status" value="2"/>
</dbReference>
<dbReference type="Pfam" id="PF13927">
    <property type="entry name" value="Ig_3"/>
    <property type="match status" value="1"/>
</dbReference>
<reference evidence="11 12" key="1">
    <citation type="submission" date="2020-04" db="EMBL/GenBank/DDBJ databases">
        <title>Chromosome-level genome assembly of a cyprinid fish Onychostoma macrolepis by integration of Nanopore Sequencing, Bionano and Hi-C technology.</title>
        <authorList>
            <person name="Wang D."/>
        </authorList>
    </citation>
    <scope>NUCLEOTIDE SEQUENCE [LARGE SCALE GENOMIC DNA]</scope>
    <source>
        <strain evidence="11">SWU-2019</strain>
        <tissue evidence="11">Muscle</tissue>
    </source>
</reference>
<evidence type="ECO:0000256" key="4">
    <source>
        <dbReference type="ARBA" id="ARBA00022889"/>
    </source>
</evidence>
<comment type="similarity">
    <text evidence="7">Belongs to the immunoglobulin superfamily. SIGLEC (sialic acid binding Ig-like lectin) family.</text>
</comment>
<evidence type="ECO:0000256" key="9">
    <source>
        <dbReference type="SAM" id="Phobius"/>
    </source>
</evidence>
<keyword evidence="4" id="KW-0130">Cell adhesion</keyword>
<dbReference type="GO" id="GO:0007155">
    <property type="term" value="P:cell adhesion"/>
    <property type="evidence" value="ECO:0007669"/>
    <property type="project" value="UniProtKB-KW"/>
</dbReference>
<dbReference type="SMART" id="SM00409">
    <property type="entry name" value="IG"/>
    <property type="match status" value="2"/>
</dbReference>
<dbReference type="GO" id="GO:0030246">
    <property type="term" value="F:carbohydrate binding"/>
    <property type="evidence" value="ECO:0007669"/>
    <property type="project" value="UniProtKB-KW"/>
</dbReference>
<comment type="subcellular location">
    <subcellularLocation>
        <location evidence="1">Membrane</location>
        <topology evidence="1">Single-pass membrane protein</topology>
    </subcellularLocation>
</comment>
<dbReference type="InterPro" id="IPR003599">
    <property type="entry name" value="Ig_sub"/>
</dbReference>
<keyword evidence="5 9" id="KW-1133">Transmembrane helix</keyword>
<feature type="compositionally biased region" description="Basic and acidic residues" evidence="8">
    <location>
        <begin position="414"/>
        <end position="445"/>
    </location>
</feature>
<dbReference type="PROSITE" id="PS50835">
    <property type="entry name" value="IG_LIKE"/>
    <property type="match status" value="1"/>
</dbReference>
<feature type="compositionally biased region" description="Acidic residues" evidence="8">
    <location>
        <begin position="446"/>
        <end position="464"/>
    </location>
</feature>